<comment type="caution">
    <text evidence="8">The sequence shown here is derived from an EMBL/GenBank/DDBJ whole genome shotgun (WGS) entry which is preliminary data.</text>
</comment>
<evidence type="ECO:0000256" key="3">
    <source>
        <dbReference type="ARBA" id="ARBA00022617"/>
    </source>
</evidence>
<organism evidence="8 9">
    <name type="scientific">Eragrostis curvula</name>
    <name type="common">weeping love grass</name>
    <dbReference type="NCBI Taxonomy" id="38414"/>
    <lineage>
        <taxon>Eukaryota</taxon>
        <taxon>Viridiplantae</taxon>
        <taxon>Streptophyta</taxon>
        <taxon>Embryophyta</taxon>
        <taxon>Tracheophyta</taxon>
        <taxon>Spermatophyta</taxon>
        <taxon>Magnoliopsida</taxon>
        <taxon>Liliopsida</taxon>
        <taxon>Poales</taxon>
        <taxon>Poaceae</taxon>
        <taxon>PACMAD clade</taxon>
        <taxon>Chloridoideae</taxon>
        <taxon>Eragrostideae</taxon>
        <taxon>Eragrostidinae</taxon>
        <taxon>Eragrostis</taxon>
    </lineage>
</organism>
<dbReference type="GO" id="GO:0005506">
    <property type="term" value="F:iron ion binding"/>
    <property type="evidence" value="ECO:0007669"/>
    <property type="project" value="InterPro"/>
</dbReference>
<dbReference type="InterPro" id="IPR036396">
    <property type="entry name" value="Cyt_P450_sf"/>
</dbReference>
<keyword evidence="7" id="KW-0503">Monooxygenase</keyword>
<evidence type="ECO:0000313" key="8">
    <source>
        <dbReference type="EMBL" id="TVU46898.1"/>
    </source>
</evidence>
<name>A0A5J9WFB1_9POAL</name>
<dbReference type="Gene3D" id="1.10.630.10">
    <property type="entry name" value="Cytochrome P450"/>
    <property type="match status" value="1"/>
</dbReference>
<proteinExistence type="inferred from homology"/>
<evidence type="ECO:0000256" key="1">
    <source>
        <dbReference type="ARBA" id="ARBA00001971"/>
    </source>
</evidence>
<evidence type="ECO:0000256" key="2">
    <source>
        <dbReference type="ARBA" id="ARBA00010617"/>
    </source>
</evidence>
<sequence>MIVSLLTGAGLFNISDFVPALARLDLQGVQAKLRRIHLQFDALITKLLEEHAATAEVRSREGRQDFVDKLRASMDDDEEGETITEVNIKGLIFCSGSSQVAYLPDAVKLDMAETFGLALPKAVPLRAVVTPRIAPEAYAT</sequence>
<comment type="cofactor">
    <cofactor evidence="1">
        <name>heme</name>
        <dbReference type="ChEBI" id="CHEBI:30413"/>
    </cofactor>
</comment>
<dbReference type="PANTHER" id="PTHR47944:SF18">
    <property type="entry name" value="FLAVONOID 3'-MONOOXYGENASE"/>
    <property type="match status" value="1"/>
</dbReference>
<evidence type="ECO:0000256" key="6">
    <source>
        <dbReference type="ARBA" id="ARBA00023004"/>
    </source>
</evidence>
<accession>A0A5J9WFB1</accession>
<dbReference type="AlphaFoldDB" id="A0A5J9WFB1"/>
<gene>
    <name evidence="8" type="ORF">EJB05_06471</name>
</gene>
<evidence type="ECO:0000256" key="7">
    <source>
        <dbReference type="ARBA" id="ARBA00023033"/>
    </source>
</evidence>
<keyword evidence="4" id="KW-0479">Metal-binding</keyword>
<keyword evidence="9" id="KW-1185">Reference proteome</keyword>
<dbReference type="EMBL" id="RWGY01000004">
    <property type="protein sequence ID" value="TVU46898.1"/>
    <property type="molecule type" value="Genomic_DNA"/>
</dbReference>
<reference evidence="8 9" key="1">
    <citation type="journal article" date="2019" name="Sci. Rep.">
        <title>A high-quality genome of Eragrostis curvula grass provides insights into Poaceae evolution and supports new strategies to enhance forage quality.</title>
        <authorList>
            <person name="Carballo J."/>
            <person name="Santos B.A.C.M."/>
            <person name="Zappacosta D."/>
            <person name="Garbus I."/>
            <person name="Selva J.P."/>
            <person name="Gallo C.A."/>
            <person name="Diaz A."/>
            <person name="Albertini E."/>
            <person name="Caccamo M."/>
            <person name="Echenique V."/>
        </authorList>
    </citation>
    <scope>NUCLEOTIDE SEQUENCE [LARGE SCALE GENOMIC DNA]</scope>
    <source>
        <strain evidence="9">cv. Victoria</strain>
        <tissue evidence="8">Leaf</tissue>
    </source>
</reference>
<evidence type="ECO:0000313" key="9">
    <source>
        <dbReference type="Proteomes" id="UP000324897"/>
    </source>
</evidence>
<evidence type="ECO:0000256" key="4">
    <source>
        <dbReference type="ARBA" id="ARBA00022723"/>
    </source>
</evidence>
<keyword evidence="5" id="KW-0560">Oxidoreductase</keyword>
<dbReference type="GO" id="GO:0004497">
    <property type="term" value="F:monooxygenase activity"/>
    <property type="evidence" value="ECO:0007669"/>
    <property type="project" value="UniProtKB-KW"/>
</dbReference>
<protein>
    <submittedName>
        <fullName evidence="8">Uncharacterized protein</fullName>
    </submittedName>
</protein>
<evidence type="ECO:0000256" key="5">
    <source>
        <dbReference type="ARBA" id="ARBA00023002"/>
    </source>
</evidence>
<keyword evidence="3" id="KW-0349">Heme</keyword>
<dbReference type="GO" id="GO:0016705">
    <property type="term" value="F:oxidoreductase activity, acting on paired donors, with incorporation or reduction of molecular oxygen"/>
    <property type="evidence" value="ECO:0007669"/>
    <property type="project" value="InterPro"/>
</dbReference>
<dbReference type="Proteomes" id="UP000324897">
    <property type="component" value="Chromosome 5"/>
</dbReference>
<dbReference type="Gramene" id="TVU46898">
    <property type="protein sequence ID" value="TVU46898"/>
    <property type="gene ID" value="EJB05_06471"/>
</dbReference>
<dbReference type="OrthoDB" id="1103324at2759"/>
<keyword evidence="6" id="KW-0408">Iron</keyword>
<comment type="similarity">
    <text evidence="2">Belongs to the cytochrome P450 family.</text>
</comment>
<dbReference type="GO" id="GO:0020037">
    <property type="term" value="F:heme binding"/>
    <property type="evidence" value="ECO:0007669"/>
    <property type="project" value="InterPro"/>
</dbReference>
<dbReference type="SUPFAM" id="SSF48264">
    <property type="entry name" value="Cytochrome P450"/>
    <property type="match status" value="1"/>
</dbReference>
<dbReference type="PANTHER" id="PTHR47944">
    <property type="entry name" value="CYTOCHROME P450 98A9"/>
    <property type="match status" value="1"/>
</dbReference>